<dbReference type="RefSeq" id="WP_096829721.1">
    <property type="nucleotide sequence ID" value="NZ_NXIB02000046.1"/>
</dbReference>
<evidence type="ECO:0000313" key="2">
    <source>
        <dbReference type="EMBL" id="PHX55627.1"/>
    </source>
</evidence>
<evidence type="ECO:0000313" key="3">
    <source>
        <dbReference type="Proteomes" id="UP000226442"/>
    </source>
</evidence>
<dbReference type="AlphaFoldDB" id="A0A2G4F2D0"/>
<comment type="caution">
    <text evidence="2">The sequence shown here is derived from an EMBL/GenBank/DDBJ whole genome shotgun (WGS) entry which is preliminary data.</text>
</comment>
<organism evidence="2 3">
    <name type="scientific">Tychonema bourrellyi FEM_GT703</name>
    <dbReference type="NCBI Taxonomy" id="2040638"/>
    <lineage>
        <taxon>Bacteria</taxon>
        <taxon>Bacillati</taxon>
        <taxon>Cyanobacteriota</taxon>
        <taxon>Cyanophyceae</taxon>
        <taxon>Oscillatoriophycideae</taxon>
        <taxon>Oscillatoriales</taxon>
        <taxon>Microcoleaceae</taxon>
        <taxon>Tychonema</taxon>
    </lineage>
</organism>
<dbReference type="Proteomes" id="UP000226442">
    <property type="component" value="Unassembled WGS sequence"/>
</dbReference>
<feature type="transmembrane region" description="Helical" evidence="1">
    <location>
        <begin position="180"/>
        <end position="199"/>
    </location>
</feature>
<keyword evidence="1" id="KW-0472">Membrane</keyword>
<evidence type="ECO:0000256" key="1">
    <source>
        <dbReference type="SAM" id="Phobius"/>
    </source>
</evidence>
<sequence>MNQQAKQDIDSADTFESDLAQLSETIRKSKWASSQLDGIVTDGLEVAKETDAIYYEEGIFTQFRLYLLYKVAFKLWSYQHQTILQILESGKSEQLKKNSQLVLRHHNVMINMFDDLNQLASVSDPNSLRDSWLSVWTQTISELTKFVDIPRVYPVKQKNQNFFGFKLAMKLPDMSGNTKYVILSTFLLVLAIPIALFLLSHK</sequence>
<proteinExistence type="predicted"/>
<keyword evidence="3" id="KW-1185">Reference proteome</keyword>
<name>A0A2G4F2D0_9CYAN</name>
<keyword evidence="1" id="KW-1133">Transmembrane helix</keyword>
<dbReference type="OrthoDB" id="465536at2"/>
<keyword evidence="1" id="KW-0812">Transmembrane</keyword>
<protein>
    <submittedName>
        <fullName evidence="2">Uncharacterized protein</fullName>
    </submittedName>
</protein>
<reference evidence="2" key="1">
    <citation type="submission" date="2017-10" db="EMBL/GenBank/DDBJ databases">
        <title>Draft genome sequence of the planktic cyanobacteria Tychonema bourrellyi isolated from alpine lentic freshwater.</title>
        <authorList>
            <person name="Tett A."/>
            <person name="Armanini F."/>
            <person name="Asnicar F."/>
            <person name="Boscaini A."/>
            <person name="Pasolli E."/>
            <person name="Zolfo M."/>
            <person name="Donati C."/>
            <person name="Salmaso N."/>
            <person name="Segata N."/>
        </authorList>
    </citation>
    <scope>NUCLEOTIDE SEQUENCE</scope>
    <source>
        <strain evidence="2">FEM_GT703</strain>
    </source>
</reference>
<gene>
    <name evidence="2" type="ORF">CP500_009865</name>
</gene>
<dbReference type="EMBL" id="NXIB02000046">
    <property type="protein sequence ID" value="PHX55627.1"/>
    <property type="molecule type" value="Genomic_DNA"/>
</dbReference>
<accession>A0A2G4F2D0</accession>